<name>A0A7J7P237_9MAGN</name>
<dbReference type="EMBL" id="JACGCM010000343">
    <property type="protein sequence ID" value="KAF6173495.1"/>
    <property type="molecule type" value="Genomic_DNA"/>
</dbReference>
<proteinExistence type="predicted"/>
<evidence type="ECO:0000313" key="1">
    <source>
        <dbReference type="EMBL" id="KAF6173495.1"/>
    </source>
</evidence>
<reference evidence="1 2" key="1">
    <citation type="journal article" date="2020" name="IScience">
        <title>Genome Sequencing of the Endangered Kingdonia uniflora (Circaeasteraceae, Ranunculales) Reveals Potential Mechanisms of Evolutionary Specialization.</title>
        <authorList>
            <person name="Sun Y."/>
            <person name="Deng T."/>
            <person name="Zhang A."/>
            <person name="Moore M.J."/>
            <person name="Landis J.B."/>
            <person name="Lin N."/>
            <person name="Zhang H."/>
            <person name="Zhang X."/>
            <person name="Huang J."/>
            <person name="Zhang X."/>
            <person name="Sun H."/>
            <person name="Wang H."/>
        </authorList>
    </citation>
    <scope>NUCLEOTIDE SEQUENCE [LARGE SCALE GENOMIC DNA]</scope>
    <source>
        <strain evidence="1">TB1705</strain>
        <tissue evidence="1">Leaf</tissue>
    </source>
</reference>
<keyword evidence="2" id="KW-1185">Reference proteome</keyword>
<organism evidence="1 2">
    <name type="scientific">Kingdonia uniflora</name>
    <dbReference type="NCBI Taxonomy" id="39325"/>
    <lineage>
        <taxon>Eukaryota</taxon>
        <taxon>Viridiplantae</taxon>
        <taxon>Streptophyta</taxon>
        <taxon>Embryophyta</taxon>
        <taxon>Tracheophyta</taxon>
        <taxon>Spermatophyta</taxon>
        <taxon>Magnoliopsida</taxon>
        <taxon>Ranunculales</taxon>
        <taxon>Circaeasteraceae</taxon>
        <taxon>Kingdonia</taxon>
    </lineage>
</organism>
<dbReference type="AlphaFoldDB" id="A0A7J7P237"/>
<accession>A0A7J7P237</accession>
<gene>
    <name evidence="1" type="ORF">GIB67_041028</name>
</gene>
<evidence type="ECO:0000313" key="2">
    <source>
        <dbReference type="Proteomes" id="UP000541444"/>
    </source>
</evidence>
<comment type="caution">
    <text evidence="1">The sequence shown here is derived from an EMBL/GenBank/DDBJ whole genome shotgun (WGS) entry which is preliminary data.</text>
</comment>
<dbReference type="Proteomes" id="UP000541444">
    <property type="component" value="Unassembled WGS sequence"/>
</dbReference>
<protein>
    <submittedName>
        <fullName evidence="1">Uncharacterized protein</fullName>
    </submittedName>
</protein>
<sequence>MVQTQSQRIRHAAEERLATKTTDIWGRIFGVFGYDTGLPVKECQLEGLNVRSRELEYARYFYEECFRELVRDPVDREVMVERERHMYRVENLPAEIIAEMGRSSANEVSTSGPPCQTWNDSVIWVKGNCLQGDDKEALKLQFRIVKQSVKSQVERNRLLLDEVAEEVAELELVLEEHGLSRKKRVGSRSKKVTEGQPVTVDDLKEVEERARLAALHGEEYTSKMMQIEGRSKLDETVEECDRLGCHLMLKGYFEEEVDAIKADTYVEEGDDGEVEVVRVVDGLDNVPPPDGA</sequence>